<proteinExistence type="predicted"/>
<reference evidence="2" key="1">
    <citation type="journal article" date="2023" name="G3 (Bethesda)">
        <title>Genome assembly and association tests identify interacting loci associated with vigor, precocity, and sex in interspecific pistachio rootstocks.</title>
        <authorList>
            <person name="Palmer W."/>
            <person name="Jacygrad E."/>
            <person name="Sagayaradj S."/>
            <person name="Cavanaugh K."/>
            <person name="Han R."/>
            <person name="Bertier L."/>
            <person name="Beede B."/>
            <person name="Kafkas S."/>
            <person name="Golino D."/>
            <person name="Preece J."/>
            <person name="Michelmore R."/>
        </authorList>
    </citation>
    <scope>NUCLEOTIDE SEQUENCE [LARGE SCALE GENOMIC DNA]</scope>
</reference>
<protein>
    <submittedName>
        <fullName evidence="1">Uncharacterized protein</fullName>
    </submittedName>
</protein>
<gene>
    <name evidence="1" type="ORF">Pint_03871</name>
</gene>
<dbReference type="EMBL" id="CM047738">
    <property type="protein sequence ID" value="KAJ0044999.1"/>
    <property type="molecule type" value="Genomic_DNA"/>
</dbReference>
<accession>A0ACC0Z228</accession>
<evidence type="ECO:0000313" key="2">
    <source>
        <dbReference type="Proteomes" id="UP001163603"/>
    </source>
</evidence>
<dbReference type="Proteomes" id="UP001163603">
    <property type="component" value="Chromosome 3"/>
</dbReference>
<organism evidence="1 2">
    <name type="scientific">Pistacia integerrima</name>
    <dbReference type="NCBI Taxonomy" id="434235"/>
    <lineage>
        <taxon>Eukaryota</taxon>
        <taxon>Viridiplantae</taxon>
        <taxon>Streptophyta</taxon>
        <taxon>Embryophyta</taxon>
        <taxon>Tracheophyta</taxon>
        <taxon>Spermatophyta</taxon>
        <taxon>Magnoliopsida</taxon>
        <taxon>eudicotyledons</taxon>
        <taxon>Gunneridae</taxon>
        <taxon>Pentapetalae</taxon>
        <taxon>rosids</taxon>
        <taxon>malvids</taxon>
        <taxon>Sapindales</taxon>
        <taxon>Anacardiaceae</taxon>
        <taxon>Pistacia</taxon>
    </lineage>
</organism>
<sequence length="120" mass="13350">MEIQEKLLKFKFHILFTLSFLGLMFSLVIFAPRVLTILAYFWPLFLSTALFLVAVVFFGKTSLPASDSHIEHHKAAAEDILGYVAGQDHAVQHPPPQTEAEDEGEPVPQSFHHTQSGSSS</sequence>
<evidence type="ECO:0000313" key="1">
    <source>
        <dbReference type="EMBL" id="KAJ0044999.1"/>
    </source>
</evidence>
<name>A0ACC0Z228_9ROSI</name>
<comment type="caution">
    <text evidence="1">The sequence shown here is derived from an EMBL/GenBank/DDBJ whole genome shotgun (WGS) entry which is preliminary data.</text>
</comment>
<keyword evidence="2" id="KW-1185">Reference proteome</keyword>